<dbReference type="RefSeq" id="WP_202677447.1">
    <property type="nucleotide sequence ID" value="NZ_CP068595.1"/>
</dbReference>
<evidence type="ECO:0000313" key="2">
    <source>
        <dbReference type="Proteomes" id="UP000595841"/>
    </source>
</evidence>
<sequence>MKAGRNDPSQFNMHRLGAMLKEYLYESSGERILEQFWGIWTAIRDHIIIPFNYRSFAQITERFDFPYEMDAVFFGTEAKMVRECLERQDPEAWDRLIRLYREMMEYLTDMYEENRLNLRRSYAEAHFYKGETGTADALFKQLTEEHPEWVWGYVGWGICIIPNLTLLQRAVRMRLCACTNRGWTRSRPIRMFWKNGSWS</sequence>
<accession>A0A974PG15</accession>
<dbReference type="EMBL" id="CP068595">
    <property type="protein sequence ID" value="QQZ63302.1"/>
    <property type="molecule type" value="Genomic_DNA"/>
</dbReference>
<evidence type="ECO:0000313" key="1">
    <source>
        <dbReference type="EMBL" id="QQZ63302.1"/>
    </source>
</evidence>
<dbReference type="AlphaFoldDB" id="A0A974PG15"/>
<gene>
    <name evidence="1" type="ORF">JI735_12935</name>
</gene>
<dbReference type="KEGG" id="pson:JI735_12935"/>
<keyword evidence="2" id="KW-1185">Reference proteome</keyword>
<protein>
    <submittedName>
        <fullName evidence="1">Uncharacterized protein</fullName>
    </submittedName>
</protein>
<reference evidence="1 2" key="1">
    <citation type="submission" date="2021-01" db="EMBL/GenBank/DDBJ databases">
        <title>Whole genome sequence of Paenibacillus sonchi LMG 24727 for comparative genomics.</title>
        <authorList>
            <person name="Lee G."/>
            <person name="Kim M.-J."/>
            <person name="Lim K."/>
            <person name="Shin J.-H."/>
        </authorList>
    </citation>
    <scope>NUCLEOTIDE SEQUENCE [LARGE SCALE GENOMIC DNA]</scope>
    <source>
        <strain evidence="1 2">LMG 24727</strain>
    </source>
</reference>
<proteinExistence type="predicted"/>
<dbReference type="Proteomes" id="UP000595841">
    <property type="component" value="Chromosome"/>
</dbReference>
<organism evidence="1 2">
    <name type="scientific">Paenibacillus sonchi</name>
    <dbReference type="NCBI Taxonomy" id="373687"/>
    <lineage>
        <taxon>Bacteria</taxon>
        <taxon>Bacillati</taxon>
        <taxon>Bacillota</taxon>
        <taxon>Bacilli</taxon>
        <taxon>Bacillales</taxon>
        <taxon>Paenibacillaceae</taxon>
        <taxon>Paenibacillus</taxon>
        <taxon>Paenibacillus sonchi group</taxon>
    </lineage>
</organism>
<name>A0A974PG15_9BACL</name>